<organism evidence="1 2">
    <name type="scientific">Brevibacillus fluminis</name>
    <dbReference type="NCBI Taxonomy" id="511487"/>
    <lineage>
        <taxon>Bacteria</taxon>
        <taxon>Bacillati</taxon>
        <taxon>Bacillota</taxon>
        <taxon>Bacilli</taxon>
        <taxon>Bacillales</taxon>
        <taxon>Paenibacillaceae</taxon>
        <taxon>Brevibacillus</taxon>
    </lineage>
</organism>
<dbReference type="AlphaFoldDB" id="A0A3M8DG60"/>
<keyword evidence="2" id="KW-1185">Reference proteome</keyword>
<sequence>MIYLVMAVVLGFATWQLIAFAKRARAGKCGGGGCSGCAAADGNMICTKK</sequence>
<comment type="caution">
    <text evidence="1">The sequence shown here is derived from an EMBL/GenBank/DDBJ whole genome shotgun (WGS) entry which is preliminary data.</text>
</comment>
<dbReference type="Pfam" id="PF12669">
    <property type="entry name" value="FeoB_associated"/>
    <property type="match status" value="1"/>
</dbReference>
<dbReference type="Proteomes" id="UP000271031">
    <property type="component" value="Unassembled WGS sequence"/>
</dbReference>
<proteinExistence type="predicted"/>
<dbReference type="EMBL" id="RHHQ01000012">
    <property type="protein sequence ID" value="RNB87110.1"/>
    <property type="molecule type" value="Genomic_DNA"/>
</dbReference>
<evidence type="ECO:0000313" key="2">
    <source>
        <dbReference type="Proteomes" id="UP000271031"/>
    </source>
</evidence>
<reference evidence="1 2" key="1">
    <citation type="submission" date="2018-10" db="EMBL/GenBank/DDBJ databases">
        <title>Phylogenomics of Brevibacillus.</title>
        <authorList>
            <person name="Dunlap C."/>
        </authorList>
    </citation>
    <scope>NUCLEOTIDE SEQUENCE [LARGE SCALE GENOMIC DNA]</scope>
    <source>
        <strain evidence="1 2">JCM 15716</strain>
    </source>
</reference>
<name>A0A3M8DG60_9BACL</name>
<accession>A0A3M8DG60</accession>
<protein>
    <submittedName>
        <fullName evidence="1">FeoB-associated Cys-rich membrane protein</fullName>
    </submittedName>
</protein>
<gene>
    <name evidence="1" type="ORF">EDM56_15575</name>
</gene>
<evidence type="ECO:0000313" key="1">
    <source>
        <dbReference type="EMBL" id="RNB87110.1"/>
    </source>
</evidence>
<dbReference type="RefSeq" id="WP_122918809.1">
    <property type="nucleotide sequence ID" value="NZ_RHHQ01000012.1"/>
</dbReference>